<reference evidence="1" key="1">
    <citation type="submission" date="2020-10" db="EMBL/GenBank/DDBJ databases">
        <authorList>
            <person name="Gilroy R."/>
        </authorList>
    </citation>
    <scope>NUCLEOTIDE SEQUENCE</scope>
    <source>
        <strain evidence="1">CHK183-6373</strain>
    </source>
</reference>
<dbReference type="GO" id="GO:0006355">
    <property type="term" value="P:regulation of DNA-templated transcription"/>
    <property type="evidence" value="ECO:0007669"/>
    <property type="project" value="InterPro"/>
</dbReference>
<evidence type="ECO:0000313" key="2">
    <source>
        <dbReference type="Proteomes" id="UP000886884"/>
    </source>
</evidence>
<name>A0A9D1TEF9_9FIRM</name>
<comment type="caution">
    <text evidence="1">The sequence shown here is derived from an EMBL/GenBank/DDBJ whole genome shotgun (WGS) entry which is preliminary data.</text>
</comment>
<dbReference type="EMBL" id="DVOT01000232">
    <property type="protein sequence ID" value="HIV28827.1"/>
    <property type="molecule type" value="Genomic_DNA"/>
</dbReference>
<gene>
    <name evidence="1" type="ORF">IAA64_12765</name>
</gene>
<reference evidence="1" key="2">
    <citation type="journal article" date="2021" name="PeerJ">
        <title>Extensive microbial diversity within the chicken gut microbiome revealed by metagenomics and culture.</title>
        <authorList>
            <person name="Gilroy R."/>
            <person name="Ravi A."/>
            <person name="Getino M."/>
            <person name="Pursley I."/>
            <person name="Horton D.L."/>
            <person name="Alikhan N.F."/>
            <person name="Baker D."/>
            <person name="Gharbi K."/>
            <person name="Hall N."/>
            <person name="Watson M."/>
            <person name="Adriaenssens E.M."/>
            <person name="Foster-Nyarko E."/>
            <person name="Jarju S."/>
            <person name="Secka A."/>
            <person name="Antonio M."/>
            <person name="Oren A."/>
            <person name="Chaudhuri R.R."/>
            <person name="La Ragione R."/>
            <person name="Hildebrand F."/>
            <person name="Pallen M.J."/>
        </authorList>
    </citation>
    <scope>NUCLEOTIDE SEQUENCE</scope>
    <source>
        <strain evidence="1">CHK183-6373</strain>
    </source>
</reference>
<proteinExistence type="predicted"/>
<organism evidence="1 2">
    <name type="scientific">Candidatus Ornithocaccomicrobium faecavium</name>
    <dbReference type="NCBI Taxonomy" id="2840890"/>
    <lineage>
        <taxon>Bacteria</taxon>
        <taxon>Bacillati</taxon>
        <taxon>Bacillota</taxon>
        <taxon>Clostridia</taxon>
        <taxon>Candidatus Ornithocaccomicrobium</taxon>
    </lineage>
</organism>
<sequence>MTQEQQQEIRRLRAMGEGYKRIGAILNLSVNTVKSFCRRDSAVNPPQSQEKGNQAACLRCGQPLILIAGRRKRLFCSDACRMAYWRTQAYPKENARRCAGCGRLLMGNDLQRKYCGHACYIAHRFGKGDGHAG</sequence>
<protein>
    <submittedName>
        <fullName evidence="1">RNA polymerase subunit sigma-70</fullName>
    </submittedName>
</protein>
<accession>A0A9D1TEF9</accession>
<dbReference type="AlphaFoldDB" id="A0A9D1TEF9"/>
<evidence type="ECO:0000313" key="1">
    <source>
        <dbReference type="EMBL" id="HIV28827.1"/>
    </source>
</evidence>
<dbReference type="SUPFAM" id="SSF46894">
    <property type="entry name" value="C-terminal effector domain of the bipartite response regulators"/>
    <property type="match status" value="1"/>
</dbReference>
<dbReference type="Proteomes" id="UP000886884">
    <property type="component" value="Unassembled WGS sequence"/>
</dbReference>
<dbReference type="InterPro" id="IPR016032">
    <property type="entry name" value="Sig_transdc_resp-reg_C-effctor"/>
</dbReference>
<dbReference type="GO" id="GO:0003677">
    <property type="term" value="F:DNA binding"/>
    <property type="evidence" value="ECO:0007669"/>
    <property type="project" value="InterPro"/>
</dbReference>